<dbReference type="HAMAP" id="MF_00260">
    <property type="entry name" value="Porphobil_deam"/>
    <property type="match status" value="1"/>
</dbReference>
<dbReference type="InterPro" id="IPR022419">
    <property type="entry name" value="Porphobilin_deaminase_cofac_BS"/>
</dbReference>
<dbReference type="InterPro" id="IPR022417">
    <property type="entry name" value="Porphobilin_deaminase_N"/>
</dbReference>
<evidence type="ECO:0000256" key="4">
    <source>
        <dbReference type="ARBA" id="ARBA00011245"/>
    </source>
</evidence>
<dbReference type="Pfam" id="PF03900">
    <property type="entry name" value="Porphobil_deamC"/>
    <property type="match status" value="1"/>
</dbReference>
<dbReference type="KEGG" id="dtp:JZK55_08920"/>
<dbReference type="EC" id="2.5.1.61" evidence="8"/>
<dbReference type="InterPro" id="IPR022418">
    <property type="entry name" value="Porphobilinogen_deaminase_C"/>
</dbReference>
<dbReference type="PIRSF" id="PIRSF001438">
    <property type="entry name" value="4pyrrol_synth_OHMeBilane_synth"/>
    <property type="match status" value="1"/>
</dbReference>
<keyword evidence="6 8" id="KW-0627">Porphyrin biosynthesis</keyword>
<organism evidence="11 12">
    <name type="scientific">Dissulfurispira thermophila</name>
    <dbReference type="NCBI Taxonomy" id="2715679"/>
    <lineage>
        <taxon>Bacteria</taxon>
        <taxon>Pseudomonadati</taxon>
        <taxon>Nitrospirota</taxon>
        <taxon>Thermodesulfovibrionia</taxon>
        <taxon>Thermodesulfovibrionales</taxon>
        <taxon>Dissulfurispiraceae</taxon>
        <taxon>Dissulfurispira</taxon>
    </lineage>
</organism>
<dbReference type="SUPFAM" id="SSF53850">
    <property type="entry name" value="Periplasmic binding protein-like II"/>
    <property type="match status" value="1"/>
</dbReference>
<evidence type="ECO:0000256" key="6">
    <source>
        <dbReference type="ARBA" id="ARBA00023244"/>
    </source>
</evidence>
<dbReference type="SUPFAM" id="SSF54782">
    <property type="entry name" value="Porphobilinogen deaminase (hydroxymethylbilane synthase), C-terminal domain"/>
    <property type="match status" value="1"/>
</dbReference>
<comment type="similarity">
    <text evidence="3 8">Belongs to the HMBS family.</text>
</comment>
<comment type="catalytic activity">
    <reaction evidence="7 8">
        <text>4 porphobilinogen + H2O = hydroxymethylbilane + 4 NH4(+)</text>
        <dbReference type="Rhea" id="RHEA:13185"/>
        <dbReference type="ChEBI" id="CHEBI:15377"/>
        <dbReference type="ChEBI" id="CHEBI:28938"/>
        <dbReference type="ChEBI" id="CHEBI:57845"/>
        <dbReference type="ChEBI" id="CHEBI:58126"/>
        <dbReference type="EC" id="2.5.1.61"/>
    </reaction>
</comment>
<dbReference type="GO" id="GO:0006782">
    <property type="term" value="P:protoporphyrinogen IX biosynthetic process"/>
    <property type="evidence" value="ECO:0007669"/>
    <property type="project" value="UniProtKB-UniRule"/>
</dbReference>
<dbReference type="InterPro" id="IPR000860">
    <property type="entry name" value="HemC"/>
</dbReference>
<feature type="domain" description="Porphobilinogen deaminase N-terminal" evidence="9">
    <location>
        <begin position="5"/>
        <end position="218"/>
    </location>
</feature>
<dbReference type="AlphaFoldDB" id="A0A7G1GZQ1"/>
<dbReference type="RefSeq" id="WP_207106001.1">
    <property type="nucleotide sequence ID" value="NZ_AP022873.1"/>
</dbReference>
<feature type="domain" description="Porphobilinogen deaminase C-terminal" evidence="10">
    <location>
        <begin position="231"/>
        <end position="300"/>
    </location>
</feature>
<evidence type="ECO:0000256" key="5">
    <source>
        <dbReference type="ARBA" id="ARBA00022679"/>
    </source>
</evidence>
<evidence type="ECO:0000259" key="10">
    <source>
        <dbReference type="Pfam" id="PF03900"/>
    </source>
</evidence>
<dbReference type="GO" id="GO:0004418">
    <property type="term" value="F:hydroxymethylbilane synthase activity"/>
    <property type="evidence" value="ECO:0007669"/>
    <property type="project" value="UniProtKB-UniRule"/>
</dbReference>
<dbReference type="Gene3D" id="3.40.190.10">
    <property type="entry name" value="Periplasmic binding protein-like II"/>
    <property type="match status" value="2"/>
</dbReference>
<comment type="subunit">
    <text evidence="4 8">Monomer.</text>
</comment>
<feature type="modified residue" description="S-(dipyrrolylmethanemethyl)cysteine" evidence="8">
    <location>
        <position position="247"/>
    </location>
</feature>
<dbReference type="PROSITE" id="PS00533">
    <property type="entry name" value="PORPHOBILINOGEN_DEAM"/>
    <property type="match status" value="1"/>
</dbReference>
<dbReference type="FunFam" id="3.40.190.10:FF:000005">
    <property type="entry name" value="Porphobilinogen deaminase"/>
    <property type="match status" value="1"/>
</dbReference>
<dbReference type="Proteomes" id="UP000516360">
    <property type="component" value="Chromosome"/>
</dbReference>
<evidence type="ECO:0000256" key="7">
    <source>
        <dbReference type="ARBA" id="ARBA00048169"/>
    </source>
</evidence>
<evidence type="ECO:0000256" key="3">
    <source>
        <dbReference type="ARBA" id="ARBA00005638"/>
    </source>
</evidence>
<dbReference type="PRINTS" id="PR00151">
    <property type="entry name" value="PORPHBDMNASE"/>
</dbReference>
<proteinExistence type="inferred from homology"/>
<comment type="pathway">
    <text evidence="2">Porphyrin-containing compound metabolism; protoporphyrin-IX biosynthesis; coproporphyrinogen-III from 5-aminolevulinate: step 2/4.</text>
</comment>
<sequence>MKNKIIIGTRGSKLALWQAEWIKSELQKLYPTLEIELNKIKTTGDKILDVPLAKVGGKGLFVKEIEEALLRNEADIAVHSMKDVPTDFPEGLHLAVITKREDPRDAFLSRISNFKFQISNFRDLPHGATIGTSSLRRSCQLLSIRPDLKIEQLRGNLDTRLRKLDEGQFDAIILAAAGVKRLGWAERITEILPSEVSLPAIGQGAIGIECRIDDEFINNLIAPLNHPETSICVRAERVFLKKLEGGCQVPIAAYARLIDSRVLMDGLVGSVSGDTIIRGHIEGIPNDAENIGIKLAEDLLSRGAREILNEVYSRNNPSINGEIAS</sequence>
<keyword evidence="5 8" id="KW-0808">Transferase</keyword>
<comment type="miscellaneous">
    <text evidence="8">The porphobilinogen subunits are added to the dipyrromethane group.</text>
</comment>
<dbReference type="PANTHER" id="PTHR11557">
    <property type="entry name" value="PORPHOBILINOGEN DEAMINASE"/>
    <property type="match status" value="1"/>
</dbReference>
<dbReference type="PANTHER" id="PTHR11557:SF0">
    <property type="entry name" value="PORPHOBILINOGEN DEAMINASE"/>
    <property type="match status" value="1"/>
</dbReference>
<reference evidence="11 12" key="1">
    <citation type="submission" date="2020-03" db="EMBL/GenBank/DDBJ databases">
        <title>Complete genome sequences of two sulfur-disproportionating bacterial strains T55J and Mzg5.</title>
        <authorList>
            <person name="Umezawa K."/>
            <person name="Kojima H."/>
            <person name="Kato Y."/>
            <person name="Fukui M."/>
        </authorList>
    </citation>
    <scope>NUCLEOTIDE SEQUENCE [LARGE SCALE GENOMIC DNA]</scope>
    <source>
        <strain evidence="11 12">T55J</strain>
    </source>
</reference>
<dbReference type="FunFam" id="3.40.190.10:FF:000004">
    <property type="entry name" value="Porphobilinogen deaminase"/>
    <property type="match status" value="1"/>
</dbReference>
<accession>A0A7G1GZQ1</accession>
<evidence type="ECO:0000313" key="11">
    <source>
        <dbReference type="EMBL" id="BCB95970.1"/>
    </source>
</evidence>
<name>A0A7G1GZQ1_9BACT</name>
<comment type="function">
    <text evidence="1 8">Tetrapolymerization of the monopyrrole PBG into the hydroxymethylbilane pre-uroporphyrinogen in several discrete steps.</text>
</comment>
<dbReference type="GO" id="GO:0005737">
    <property type="term" value="C:cytoplasm"/>
    <property type="evidence" value="ECO:0007669"/>
    <property type="project" value="UniProtKB-UniRule"/>
</dbReference>
<dbReference type="CDD" id="cd13646">
    <property type="entry name" value="PBP2_EcHMBS_like"/>
    <property type="match status" value="1"/>
</dbReference>
<evidence type="ECO:0000313" key="12">
    <source>
        <dbReference type="Proteomes" id="UP000516360"/>
    </source>
</evidence>
<dbReference type="NCBIfam" id="TIGR00212">
    <property type="entry name" value="hemC"/>
    <property type="match status" value="1"/>
</dbReference>
<comment type="cofactor">
    <cofactor evidence="8">
        <name>dipyrromethane</name>
        <dbReference type="ChEBI" id="CHEBI:60342"/>
    </cofactor>
    <text evidence="8">Binds 1 dipyrromethane group covalently.</text>
</comment>
<keyword evidence="12" id="KW-1185">Reference proteome</keyword>
<evidence type="ECO:0000256" key="1">
    <source>
        <dbReference type="ARBA" id="ARBA00002869"/>
    </source>
</evidence>
<dbReference type="InterPro" id="IPR036803">
    <property type="entry name" value="Porphobilinogen_deaminase_C_sf"/>
</dbReference>
<gene>
    <name evidence="8 11" type="primary">hemC</name>
    <name evidence="11" type="ORF">JZK55_08920</name>
</gene>
<dbReference type="EMBL" id="AP022873">
    <property type="protein sequence ID" value="BCB95970.1"/>
    <property type="molecule type" value="Genomic_DNA"/>
</dbReference>
<dbReference type="FunFam" id="3.30.160.40:FF:000002">
    <property type="entry name" value="Porphobilinogen deaminase"/>
    <property type="match status" value="1"/>
</dbReference>
<dbReference type="Pfam" id="PF01379">
    <property type="entry name" value="Porphobil_deam"/>
    <property type="match status" value="1"/>
</dbReference>
<protein>
    <recommendedName>
        <fullName evidence="8">Porphobilinogen deaminase</fullName>
        <shortName evidence="8">PBG</shortName>
        <ecNumber evidence="8">2.5.1.61</ecNumber>
    </recommendedName>
    <alternativeName>
        <fullName evidence="8">Hydroxymethylbilane synthase</fullName>
        <shortName evidence="8">HMBS</shortName>
    </alternativeName>
    <alternativeName>
        <fullName evidence="8">Pre-uroporphyrinogen synthase</fullName>
    </alternativeName>
</protein>
<evidence type="ECO:0000256" key="8">
    <source>
        <dbReference type="HAMAP-Rule" id="MF_00260"/>
    </source>
</evidence>
<evidence type="ECO:0000256" key="2">
    <source>
        <dbReference type="ARBA" id="ARBA00004735"/>
    </source>
</evidence>
<dbReference type="Gene3D" id="3.30.160.40">
    <property type="entry name" value="Porphobilinogen deaminase, C-terminal domain"/>
    <property type="match status" value="1"/>
</dbReference>
<evidence type="ECO:0000259" key="9">
    <source>
        <dbReference type="Pfam" id="PF01379"/>
    </source>
</evidence>